<proteinExistence type="predicted"/>
<protein>
    <submittedName>
        <fullName evidence="1">YobA family protein</fullName>
    </submittedName>
</protein>
<dbReference type="InterPro" id="IPR021598">
    <property type="entry name" value="DUF3221"/>
</dbReference>
<name>A0ABT0XN90_9BACI</name>
<dbReference type="Proteomes" id="UP001203665">
    <property type="component" value="Unassembled WGS sequence"/>
</dbReference>
<keyword evidence="2" id="KW-1185">Reference proteome</keyword>
<dbReference type="RefSeq" id="WP_251611091.1">
    <property type="nucleotide sequence ID" value="NZ_JAMQJY010000003.1"/>
</dbReference>
<evidence type="ECO:0000313" key="1">
    <source>
        <dbReference type="EMBL" id="MCM2677374.1"/>
    </source>
</evidence>
<gene>
    <name evidence="1" type="ORF">NDM98_19315</name>
</gene>
<dbReference type="Pfam" id="PF11518">
    <property type="entry name" value="DUF3221"/>
    <property type="match status" value="1"/>
</dbReference>
<comment type="caution">
    <text evidence="1">The sequence shown here is derived from an EMBL/GenBank/DDBJ whole genome shotgun (WGS) entry which is preliminary data.</text>
</comment>
<dbReference type="EMBL" id="JAMQJY010000003">
    <property type="protein sequence ID" value="MCM2677374.1"/>
    <property type="molecule type" value="Genomic_DNA"/>
</dbReference>
<accession>A0ABT0XN90</accession>
<evidence type="ECO:0000313" key="2">
    <source>
        <dbReference type="Proteomes" id="UP001203665"/>
    </source>
</evidence>
<organism evidence="1 2">
    <name type="scientific">Alkalicoccobacillus plakortidis</name>
    <dbReference type="NCBI Taxonomy" id="444060"/>
    <lineage>
        <taxon>Bacteria</taxon>
        <taxon>Bacillati</taxon>
        <taxon>Bacillota</taxon>
        <taxon>Bacilli</taxon>
        <taxon>Bacillales</taxon>
        <taxon>Bacillaceae</taxon>
        <taxon>Alkalicoccobacillus</taxon>
    </lineage>
</organism>
<reference evidence="1" key="1">
    <citation type="submission" date="2022-06" db="EMBL/GenBank/DDBJ databases">
        <title>Alkalicoccobacillus porphyridii sp. nov., isolated from a marine red alga, Porphyridium purpureum and reclassification of Shouchella plakortidis and Shouchella gibsonii as Alkalicoccobacillus plakortidis comb. nov. and Alkalicoccobacillus gibsonii comb. nov.</title>
        <authorList>
            <person name="Kim K.H."/>
            <person name="Lee J.K."/>
            <person name="Han D.M."/>
            <person name="Baek J.H."/>
            <person name="Jeon C.O."/>
        </authorList>
    </citation>
    <scope>NUCLEOTIDE SEQUENCE</scope>
    <source>
        <strain evidence="1">DSM 19153</strain>
    </source>
</reference>
<sequence>MTQVPPYKRLFMALSLIWLLFLFTRESAHQEISSTQLTERPDHSLMIDGYVVSKGFNSIWLAGEPVSIKGRITGFVLSDYGSETIIVSKHKNVVDQSLFHSININQKVRVYGDYIRESNPGRMSAYDIEVADE</sequence>